<dbReference type="InterPro" id="IPR012840">
    <property type="entry name" value="NrdG2"/>
</dbReference>
<evidence type="ECO:0000256" key="5">
    <source>
        <dbReference type="ARBA" id="ARBA00023004"/>
    </source>
</evidence>
<dbReference type="CDD" id="cd01335">
    <property type="entry name" value="Radical_SAM"/>
    <property type="match status" value="1"/>
</dbReference>
<comment type="cofactor">
    <cofactor evidence="1">
        <name>[4Fe-4S] cluster</name>
        <dbReference type="ChEBI" id="CHEBI:49883"/>
    </cofactor>
</comment>
<dbReference type="Pfam" id="PF04055">
    <property type="entry name" value="Radical_SAM"/>
    <property type="match status" value="1"/>
</dbReference>
<name>A0A1K2H9V9_9NEIS</name>
<dbReference type="NCBIfam" id="TIGR02495">
    <property type="entry name" value="NrdG2"/>
    <property type="match status" value="1"/>
</dbReference>
<dbReference type="RefSeq" id="WP_072427357.1">
    <property type="nucleotide sequence ID" value="NZ_FPKR01000003.1"/>
</dbReference>
<keyword evidence="3" id="KW-0949">S-adenosyl-L-methionine</keyword>
<dbReference type="Proteomes" id="UP000186513">
    <property type="component" value="Unassembled WGS sequence"/>
</dbReference>
<dbReference type="InterPro" id="IPR034457">
    <property type="entry name" value="Organic_radical-activating"/>
</dbReference>
<protein>
    <submittedName>
        <fullName evidence="8">Anaerobic ribonucleoside-triphosphate reductase activating protein</fullName>
    </submittedName>
</protein>
<dbReference type="InterPro" id="IPR058240">
    <property type="entry name" value="rSAM_sf"/>
</dbReference>
<dbReference type="PANTHER" id="PTHR30352">
    <property type="entry name" value="PYRUVATE FORMATE-LYASE-ACTIVATING ENZYME"/>
    <property type="match status" value="1"/>
</dbReference>
<gene>
    <name evidence="8" type="ORF">SAMN02745887_00805</name>
</gene>
<evidence type="ECO:0000256" key="6">
    <source>
        <dbReference type="ARBA" id="ARBA00023014"/>
    </source>
</evidence>
<dbReference type="SUPFAM" id="SSF102114">
    <property type="entry name" value="Radical SAM enzymes"/>
    <property type="match status" value="1"/>
</dbReference>
<dbReference type="EMBL" id="FPKR01000003">
    <property type="protein sequence ID" value="SFZ73405.1"/>
    <property type="molecule type" value="Genomic_DNA"/>
</dbReference>
<evidence type="ECO:0000256" key="4">
    <source>
        <dbReference type="ARBA" id="ARBA00022723"/>
    </source>
</evidence>
<dbReference type="SFLD" id="SFLDS00029">
    <property type="entry name" value="Radical_SAM"/>
    <property type="match status" value="1"/>
</dbReference>
<dbReference type="OrthoDB" id="9782387at2"/>
<evidence type="ECO:0000259" key="7">
    <source>
        <dbReference type="PROSITE" id="PS51918"/>
    </source>
</evidence>
<evidence type="ECO:0000256" key="2">
    <source>
        <dbReference type="ARBA" id="ARBA00022485"/>
    </source>
</evidence>
<evidence type="ECO:0000256" key="3">
    <source>
        <dbReference type="ARBA" id="ARBA00022691"/>
    </source>
</evidence>
<accession>A0A1K2H9V9</accession>
<dbReference type="SFLD" id="SFLDG01094">
    <property type="entry name" value="Uncharacterised_Radical_SAM_Su"/>
    <property type="match status" value="1"/>
</dbReference>
<keyword evidence="5" id="KW-0408">Iron</keyword>
<feature type="domain" description="Radical SAM core" evidence="7">
    <location>
        <begin position="54"/>
        <end position="258"/>
    </location>
</feature>
<dbReference type="STRING" id="1121279.SAMN02745887_00805"/>
<dbReference type="InterPro" id="IPR007197">
    <property type="entry name" value="rSAM"/>
</dbReference>
<evidence type="ECO:0000313" key="8">
    <source>
        <dbReference type="EMBL" id="SFZ73405.1"/>
    </source>
</evidence>
<proteinExistence type="predicted"/>
<keyword evidence="4" id="KW-0479">Metal-binding</keyword>
<keyword evidence="9" id="KW-1185">Reference proteome</keyword>
<dbReference type="GO" id="GO:0046872">
    <property type="term" value="F:metal ion binding"/>
    <property type="evidence" value="ECO:0007669"/>
    <property type="project" value="UniProtKB-KW"/>
</dbReference>
<sequence length="258" mass="28233">MNAASLPNSAAPDAGRSRLEGAQPIQLIPAPRPGQSAPHEPALAGLVPFSSVDWPGQLAAVLFIGGCPWRCHYCHNPHLQERSSQYRWQAVRDWLHSRRGLLDGVVLSGGEPLSEAALPGMIAELKAMGFKVALHSAGIYPQRLAAVLPDLDWVGFDVKTDADGHDALTGRVRSHWPTGISLEMLLASPCAFECRTTWSPAWLSETRLLALAESLAERGVRHYAVQNYRSSPDVPPDAVLSLSAQSQLAQWFERFEYR</sequence>
<organism evidence="8 9">
    <name type="scientific">Chitinimonas taiwanensis DSM 18899</name>
    <dbReference type="NCBI Taxonomy" id="1121279"/>
    <lineage>
        <taxon>Bacteria</taxon>
        <taxon>Pseudomonadati</taxon>
        <taxon>Pseudomonadota</taxon>
        <taxon>Betaproteobacteria</taxon>
        <taxon>Neisseriales</taxon>
        <taxon>Chitinibacteraceae</taxon>
        <taxon>Chitinimonas</taxon>
    </lineage>
</organism>
<dbReference type="GO" id="GO:0003824">
    <property type="term" value="F:catalytic activity"/>
    <property type="evidence" value="ECO:0007669"/>
    <property type="project" value="InterPro"/>
</dbReference>
<keyword evidence="6" id="KW-0411">Iron-sulfur</keyword>
<dbReference type="GO" id="GO:0051539">
    <property type="term" value="F:4 iron, 4 sulfur cluster binding"/>
    <property type="evidence" value="ECO:0007669"/>
    <property type="project" value="UniProtKB-KW"/>
</dbReference>
<dbReference type="Gene3D" id="3.20.20.70">
    <property type="entry name" value="Aldolase class I"/>
    <property type="match status" value="1"/>
</dbReference>
<dbReference type="AlphaFoldDB" id="A0A1K2H9V9"/>
<keyword evidence="2" id="KW-0004">4Fe-4S</keyword>
<dbReference type="PANTHER" id="PTHR30352:SF13">
    <property type="entry name" value="GLYCYL-RADICAL ENZYME ACTIVATING ENZYME YJJW-RELATED"/>
    <property type="match status" value="1"/>
</dbReference>
<dbReference type="InterPro" id="IPR013785">
    <property type="entry name" value="Aldolase_TIM"/>
</dbReference>
<evidence type="ECO:0000313" key="9">
    <source>
        <dbReference type="Proteomes" id="UP000186513"/>
    </source>
</evidence>
<dbReference type="PROSITE" id="PS51918">
    <property type="entry name" value="RADICAL_SAM"/>
    <property type="match status" value="1"/>
</dbReference>
<evidence type="ECO:0000256" key="1">
    <source>
        <dbReference type="ARBA" id="ARBA00001966"/>
    </source>
</evidence>
<reference evidence="8 9" key="1">
    <citation type="submission" date="2016-11" db="EMBL/GenBank/DDBJ databases">
        <authorList>
            <person name="Jaros S."/>
            <person name="Januszkiewicz K."/>
            <person name="Wedrychowicz H."/>
        </authorList>
    </citation>
    <scope>NUCLEOTIDE SEQUENCE [LARGE SCALE GENOMIC DNA]</scope>
    <source>
        <strain evidence="8 9">DSM 18899</strain>
    </source>
</reference>